<accession>A0A512AJW9</accession>
<gene>
    <name evidence="1" type="ORF">NSE01_18180</name>
</gene>
<keyword evidence="2" id="KW-1185">Reference proteome</keyword>
<name>A0A512AJW9_9SPHN</name>
<dbReference type="AlphaFoldDB" id="A0A512AJW9"/>
<dbReference type="OrthoDB" id="7068915at2"/>
<dbReference type="RefSeq" id="WP_147159303.1">
    <property type="nucleotide sequence ID" value="NZ_BJYR01000012.1"/>
</dbReference>
<evidence type="ECO:0000313" key="1">
    <source>
        <dbReference type="EMBL" id="GEN99985.1"/>
    </source>
</evidence>
<dbReference type="Proteomes" id="UP000321464">
    <property type="component" value="Unassembled WGS sequence"/>
</dbReference>
<organism evidence="1 2">
    <name type="scientific">Novosphingobium sediminis</name>
    <dbReference type="NCBI Taxonomy" id="707214"/>
    <lineage>
        <taxon>Bacteria</taxon>
        <taxon>Pseudomonadati</taxon>
        <taxon>Pseudomonadota</taxon>
        <taxon>Alphaproteobacteria</taxon>
        <taxon>Sphingomonadales</taxon>
        <taxon>Sphingomonadaceae</taxon>
        <taxon>Novosphingobium</taxon>
    </lineage>
</organism>
<sequence length="79" mass="8361">MTREVVCDLDGVAVLRDGSAWFIRYDAGAHQIAMREDGISAEEAALAMSGPEGAVEVLFALQQRLIAAGINPYAANAPE</sequence>
<proteinExistence type="predicted"/>
<comment type="caution">
    <text evidence="1">The sequence shown here is derived from an EMBL/GenBank/DDBJ whole genome shotgun (WGS) entry which is preliminary data.</text>
</comment>
<dbReference type="EMBL" id="BJYR01000012">
    <property type="protein sequence ID" value="GEN99985.1"/>
    <property type="molecule type" value="Genomic_DNA"/>
</dbReference>
<reference evidence="1 2" key="1">
    <citation type="submission" date="2019-07" db="EMBL/GenBank/DDBJ databases">
        <title>Whole genome shotgun sequence of Novosphingobium sediminis NBRC 106119.</title>
        <authorList>
            <person name="Hosoyama A."/>
            <person name="Uohara A."/>
            <person name="Ohji S."/>
            <person name="Ichikawa N."/>
        </authorList>
    </citation>
    <scope>NUCLEOTIDE SEQUENCE [LARGE SCALE GENOMIC DNA]</scope>
    <source>
        <strain evidence="1 2">NBRC 106119</strain>
    </source>
</reference>
<evidence type="ECO:0000313" key="2">
    <source>
        <dbReference type="Proteomes" id="UP000321464"/>
    </source>
</evidence>
<protein>
    <submittedName>
        <fullName evidence="1">Uncharacterized protein</fullName>
    </submittedName>
</protein>